<gene>
    <name evidence="7" type="ORF">ACFOZ4_02080</name>
</gene>
<keyword evidence="2" id="KW-0645">Protease</keyword>
<protein>
    <submittedName>
        <fullName evidence="7">NlpC/P60 family protein</fullName>
    </submittedName>
</protein>
<feature type="chain" id="PRO_5046634554" evidence="5">
    <location>
        <begin position="30"/>
        <end position="325"/>
    </location>
</feature>
<dbReference type="PROSITE" id="PS51935">
    <property type="entry name" value="NLPC_P60"/>
    <property type="match status" value="1"/>
</dbReference>
<evidence type="ECO:0000256" key="1">
    <source>
        <dbReference type="ARBA" id="ARBA00007074"/>
    </source>
</evidence>
<evidence type="ECO:0000256" key="5">
    <source>
        <dbReference type="SAM" id="SignalP"/>
    </source>
</evidence>
<accession>A0ABV8LFY0</accession>
<evidence type="ECO:0000256" key="3">
    <source>
        <dbReference type="ARBA" id="ARBA00022801"/>
    </source>
</evidence>
<organism evidence="7 8">
    <name type="scientific">Hamadaea flava</name>
    <dbReference type="NCBI Taxonomy" id="1742688"/>
    <lineage>
        <taxon>Bacteria</taxon>
        <taxon>Bacillati</taxon>
        <taxon>Actinomycetota</taxon>
        <taxon>Actinomycetes</taxon>
        <taxon>Micromonosporales</taxon>
        <taxon>Micromonosporaceae</taxon>
        <taxon>Hamadaea</taxon>
    </lineage>
</organism>
<dbReference type="Proteomes" id="UP001595816">
    <property type="component" value="Unassembled WGS sequence"/>
</dbReference>
<dbReference type="PANTHER" id="PTHR47359:SF3">
    <property type="entry name" value="NLP_P60 DOMAIN-CONTAINING PROTEIN-RELATED"/>
    <property type="match status" value="1"/>
</dbReference>
<evidence type="ECO:0000259" key="6">
    <source>
        <dbReference type="PROSITE" id="PS51935"/>
    </source>
</evidence>
<dbReference type="InterPro" id="IPR051794">
    <property type="entry name" value="PG_Endopeptidase_C40"/>
</dbReference>
<dbReference type="SUPFAM" id="SSF54001">
    <property type="entry name" value="Cysteine proteinases"/>
    <property type="match status" value="1"/>
</dbReference>
<evidence type="ECO:0000313" key="7">
    <source>
        <dbReference type="EMBL" id="MFC4129396.1"/>
    </source>
</evidence>
<comment type="caution">
    <text evidence="7">The sequence shown here is derived from an EMBL/GenBank/DDBJ whole genome shotgun (WGS) entry which is preliminary data.</text>
</comment>
<sequence length="325" mass="35069">MPHPRTLYRGLITALGVLLIGLVPSTVYAAPSVAEIEKQINEAWEKLEPAIEQYNKVHNELTKNQKKARDLQKKIAPLSLQVSVSLGQVADMASAYYMTGPASRLTGLLNAKSPDQFLDQLTTLEQISQTQQLAIAGVAAQRDVYDGQKSQLDQLIATLGQQDAALAAQKKSIQAEMDRLQKLRIQAYGSSTVGGSLRIGVCPPVLPGGARATAVKKACALIGKPYVWGSDGPNSYDCSGLTKAAWAAAGKSLEHYTGAQWNESHYVSRANLQPGDLVFFYSDHHHVGIYIGNGLMVHAPHSGDYVRMAYISNMPISPSGTRSVL</sequence>
<dbReference type="Pfam" id="PF00877">
    <property type="entry name" value="NLPC_P60"/>
    <property type="match status" value="1"/>
</dbReference>
<reference evidence="8" key="1">
    <citation type="journal article" date="2019" name="Int. J. Syst. Evol. Microbiol.">
        <title>The Global Catalogue of Microorganisms (GCM) 10K type strain sequencing project: providing services to taxonomists for standard genome sequencing and annotation.</title>
        <authorList>
            <consortium name="The Broad Institute Genomics Platform"/>
            <consortium name="The Broad Institute Genome Sequencing Center for Infectious Disease"/>
            <person name="Wu L."/>
            <person name="Ma J."/>
        </authorList>
    </citation>
    <scope>NUCLEOTIDE SEQUENCE [LARGE SCALE GENOMIC DNA]</scope>
    <source>
        <strain evidence="8">CGMCC 4.7289</strain>
    </source>
</reference>
<proteinExistence type="inferred from homology"/>
<dbReference type="Gene3D" id="3.90.1720.10">
    <property type="entry name" value="endopeptidase domain like (from Nostoc punctiforme)"/>
    <property type="match status" value="1"/>
</dbReference>
<keyword evidence="8" id="KW-1185">Reference proteome</keyword>
<dbReference type="RefSeq" id="WP_253759305.1">
    <property type="nucleotide sequence ID" value="NZ_JAMZDZ010000001.1"/>
</dbReference>
<dbReference type="InterPro" id="IPR038765">
    <property type="entry name" value="Papain-like_cys_pep_sf"/>
</dbReference>
<feature type="signal peptide" evidence="5">
    <location>
        <begin position="1"/>
        <end position="29"/>
    </location>
</feature>
<dbReference type="PANTHER" id="PTHR47359">
    <property type="entry name" value="PEPTIDOGLYCAN DL-ENDOPEPTIDASE CWLO"/>
    <property type="match status" value="1"/>
</dbReference>
<keyword evidence="3" id="KW-0378">Hydrolase</keyword>
<keyword evidence="5" id="KW-0732">Signal</keyword>
<feature type="domain" description="NlpC/P60" evidence="6">
    <location>
        <begin position="208"/>
        <end position="325"/>
    </location>
</feature>
<evidence type="ECO:0000256" key="4">
    <source>
        <dbReference type="ARBA" id="ARBA00022807"/>
    </source>
</evidence>
<dbReference type="InterPro" id="IPR000064">
    <property type="entry name" value="NLP_P60_dom"/>
</dbReference>
<dbReference type="Gene3D" id="6.10.250.3150">
    <property type="match status" value="1"/>
</dbReference>
<dbReference type="EMBL" id="JBHSAY010000003">
    <property type="protein sequence ID" value="MFC4129396.1"/>
    <property type="molecule type" value="Genomic_DNA"/>
</dbReference>
<name>A0ABV8LFY0_9ACTN</name>
<comment type="similarity">
    <text evidence="1">Belongs to the peptidase C40 family.</text>
</comment>
<evidence type="ECO:0000256" key="2">
    <source>
        <dbReference type="ARBA" id="ARBA00022670"/>
    </source>
</evidence>
<keyword evidence="4" id="KW-0788">Thiol protease</keyword>
<evidence type="ECO:0000313" key="8">
    <source>
        <dbReference type="Proteomes" id="UP001595816"/>
    </source>
</evidence>